<sequence length="137" mass="15220">MNSCIFCKIASGEIPAEKIFETEHAIAFLDIMPRAPGHTMVIPKIHAENLSDLPREEVGPYFEACQRATDLIKKALTPDGFTLGMNYGRVSGQEVDHLHFHILPRWQGDGGHSLQSVVSNKPTEDVKIIAEKIRKAT</sequence>
<evidence type="ECO:0000313" key="5">
    <source>
        <dbReference type="EMBL" id="OGZ56302.1"/>
    </source>
</evidence>
<dbReference type="GO" id="GO:0009117">
    <property type="term" value="P:nucleotide metabolic process"/>
    <property type="evidence" value="ECO:0007669"/>
    <property type="project" value="TreeGrafter"/>
</dbReference>
<dbReference type="InterPro" id="IPR001310">
    <property type="entry name" value="Histidine_triad_HIT"/>
</dbReference>
<dbReference type="InterPro" id="IPR036265">
    <property type="entry name" value="HIT-like_sf"/>
</dbReference>
<dbReference type="PANTHER" id="PTHR46648">
    <property type="entry name" value="HIT FAMILY PROTEIN 1"/>
    <property type="match status" value="1"/>
</dbReference>
<dbReference type="PRINTS" id="PR00332">
    <property type="entry name" value="HISTRIAD"/>
</dbReference>
<dbReference type="Gene3D" id="3.30.428.10">
    <property type="entry name" value="HIT-like"/>
    <property type="match status" value="1"/>
</dbReference>
<proteinExistence type="predicted"/>
<feature type="short sequence motif" description="Histidine triad motif" evidence="2 3">
    <location>
        <begin position="97"/>
        <end position="101"/>
    </location>
</feature>
<gene>
    <name evidence="5" type="ORF">A3J04_04365</name>
</gene>
<dbReference type="STRING" id="1802129.A3J04_04365"/>
<evidence type="ECO:0000313" key="6">
    <source>
        <dbReference type="Proteomes" id="UP000177954"/>
    </source>
</evidence>
<dbReference type="Proteomes" id="UP000177954">
    <property type="component" value="Unassembled WGS sequence"/>
</dbReference>
<dbReference type="PROSITE" id="PS51084">
    <property type="entry name" value="HIT_2"/>
    <property type="match status" value="1"/>
</dbReference>
<dbReference type="Pfam" id="PF01230">
    <property type="entry name" value="HIT"/>
    <property type="match status" value="1"/>
</dbReference>
<feature type="domain" description="HIT" evidence="4">
    <location>
        <begin position="5"/>
        <end position="112"/>
    </location>
</feature>
<dbReference type="PANTHER" id="PTHR46648:SF1">
    <property type="entry name" value="ADENOSINE 5'-MONOPHOSPHORAMIDASE HNT1"/>
    <property type="match status" value="1"/>
</dbReference>
<reference evidence="5 6" key="1">
    <citation type="journal article" date="2016" name="Nat. Commun.">
        <title>Thousands of microbial genomes shed light on interconnected biogeochemical processes in an aquifer system.</title>
        <authorList>
            <person name="Anantharaman K."/>
            <person name="Brown C.T."/>
            <person name="Hug L.A."/>
            <person name="Sharon I."/>
            <person name="Castelle C.J."/>
            <person name="Probst A.J."/>
            <person name="Thomas B.C."/>
            <person name="Singh A."/>
            <person name="Wilkins M.J."/>
            <person name="Karaoz U."/>
            <person name="Brodie E.L."/>
            <person name="Williams K.H."/>
            <person name="Hubbard S.S."/>
            <person name="Banfield J.F."/>
        </authorList>
    </citation>
    <scope>NUCLEOTIDE SEQUENCE [LARGE SCALE GENOMIC DNA]</scope>
</reference>
<name>A0A1G2H1F9_9BACT</name>
<protein>
    <recommendedName>
        <fullName evidence="4">HIT domain-containing protein</fullName>
    </recommendedName>
</protein>
<dbReference type="CDD" id="cd01277">
    <property type="entry name" value="HINT_subgroup"/>
    <property type="match status" value="1"/>
</dbReference>
<evidence type="ECO:0000259" key="4">
    <source>
        <dbReference type="PROSITE" id="PS51084"/>
    </source>
</evidence>
<evidence type="ECO:0000256" key="3">
    <source>
        <dbReference type="PROSITE-ProRule" id="PRU00464"/>
    </source>
</evidence>
<organism evidence="5 6">
    <name type="scientific">Candidatus Ryanbacteria bacterium RIFCSPLOWO2_02_FULL_47_14</name>
    <dbReference type="NCBI Taxonomy" id="1802129"/>
    <lineage>
        <taxon>Bacteria</taxon>
        <taxon>Candidatus Ryaniibacteriota</taxon>
    </lineage>
</organism>
<evidence type="ECO:0000256" key="2">
    <source>
        <dbReference type="PIRSR" id="PIRSR601310-3"/>
    </source>
</evidence>
<feature type="active site" description="Tele-AMP-histidine intermediate" evidence="1">
    <location>
        <position position="99"/>
    </location>
</feature>
<dbReference type="InterPro" id="IPR011146">
    <property type="entry name" value="HIT-like"/>
</dbReference>
<dbReference type="PROSITE" id="PS00892">
    <property type="entry name" value="HIT_1"/>
    <property type="match status" value="1"/>
</dbReference>
<dbReference type="SUPFAM" id="SSF54197">
    <property type="entry name" value="HIT-like"/>
    <property type="match status" value="1"/>
</dbReference>
<dbReference type="EMBL" id="MHNZ01000020">
    <property type="protein sequence ID" value="OGZ56302.1"/>
    <property type="molecule type" value="Genomic_DNA"/>
</dbReference>
<dbReference type="InterPro" id="IPR039384">
    <property type="entry name" value="HINT"/>
</dbReference>
<comment type="caution">
    <text evidence="5">The sequence shown here is derived from an EMBL/GenBank/DDBJ whole genome shotgun (WGS) entry which is preliminary data.</text>
</comment>
<accession>A0A1G2H1F9</accession>
<evidence type="ECO:0000256" key="1">
    <source>
        <dbReference type="PIRSR" id="PIRSR601310-1"/>
    </source>
</evidence>
<dbReference type="AlphaFoldDB" id="A0A1G2H1F9"/>
<dbReference type="InterPro" id="IPR019808">
    <property type="entry name" value="Histidine_triad_CS"/>
</dbReference>
<dbReference type="GO" id="GO:0003824">
    <property type="term" value="F:catalytic activity"/>
    <property type="evidence" value="ECO:0007669"/>
    <property type="project" value="InterPro"/>
</dbReference>